<dbReference type="GeneID" id="25329439"/>
<reference evidence="2 3" key="1">
    <citation type="submission" date="2015-01" db="EMBL/GenBank/DDBJ databases">
        <title>The Genome Sequence of Exophiala xenobiotica CBS118157.</title>
        <authorList>
            <consortium name="The Broad Institute Genomics Platform"/>
            <person name="Cuomo C."/>
            <person name="de Hoog S."/>
            <person name="Gorbushina A."/>
            <person name="Stielow B."/>
            <person name="Teixiera M."/>
            <person name="Abouelleil A."/>
            <person name="Chapman S.B."/>
            <person name="Priest M."/>
            <person name="Young S.K."/>
            <person name="Wortman J."/>
            <person name="Nusbaum C."/>
            <person name="Birren B."/>
        </authorList>
    </citation>
    <scope>NUCLEOTIDE SEQUENCE [LARGE SCALE GENOMIC DNA]</scope>
    <source>
        <strain evidence="2 3">CBS 118157</strain>
    </source>
</reference>
<dbReference type="Pfam" id="PF14269">
    <property type="entry name" value="Arylsulfotran_2"/>
    <property type="match status" value="1"/>
</dbReference>
<accession>A0A0D2BRW9</accession>
<protein>
    <recommendedName>
        <fullName evidence="4">ASST-domain-containing protein</fullName>
    </recommendedName>
</protein>
<dbReference type="Proteomes" id="UP000054342">
    <property type="component" value="Unassembled WGS sequence"/>
</dbReference>
<keyword evidence="1" id="KW-0732">Signal</keyword>
<evidence type="ECO:0000256" key="1">
    <source>
        <dbReference type="SAM" id="SignalP"/>
    </source>
</evidence>
<organism evidence="2 3">
    <name type="scientific">Exophiala xenobiotica</name>
    <dbReference type="NCBI Taxonomy" id="348802"/>
    <lineage>
        <taxon>Eukaryota</taxon>
        <taxon>Fungi</taxon>
        <taxon>Dikarya</taxon>
        <taxon>Ascomycota</taxon>
        <taxon>Pezizomycotina</taxon>
        <taxon>Eurotiomycetes</taxon>
        <taxon>Chaetothyriomycetidae</taxon>
        <taxon>Chaetothyriales</taxon>
        <taxon>Herpotrichiellaceae</taxon>
        <taxon>Exophiala</taxon>
    </lineage>
</organism>
<dbReference type="EMBL" id="KN847320">
    <property type="protein sequence ID" value="KIW55236.1"/>
    <property type="molecule type" value="Genomic_DNA"/>
</dbReference>
<dbReference type="RefSeq" id="XP_013315820.1">
    <property type="nucleotide sequence ID" value="XM_013460366.1"/>
</dbReference>
<proteinExistence type="predicted"/>
<dbReference type="HOGENOM" id="CLU_018249_2_1_1"/>
<name>A0A0D2BRW9_9EURO</name>
<evidence type="ECO:0008006" key="4">
    <source>
        <dbReference type="Google" id="ProtNLM"/>
    </source>
</evidence>
<dbReference type="OrthoDB" id="5377172at2759"/>
<feature type="chain" id="PRO_5002239288" description="ASST-domain-containing protein" evidence="1">
    <location>
        <begin position="29"/>
        <end position="573"/>
    </location>
</feature>
<dbReference type="InterPro" id="IPR039535">
    <property type="entry name" value="ASST-like"/>
</dbReference>
<dbReference type="InterPro" id="IPR053143">
    <property type="entry name" value="Arylsulfate_ST"/>
</dbReference>
<gene>
    <name evidence="2" type="ORF">PV05_07531</name>
</gene>
<evidence type="ECO:0000313" key="2">
    <source>
        <dbReference type="EMBL" id="KIW55236.1"/>
    </source>
</evidence>
<dbReference type="AlphaFoldDB" id="A0A0D2BRW9"/>
<dbReference type="STRING" id="348802.A0A0D2BRW9"/>
<feature type="signal peptide" evidence="1">
    <location>
        <begin position="1"/>
        <end position="28"/>
    </location>
</feature>
<evidence type="ECO:0000313" key="3">
    <source>
        <dbReference type="Proteomes" id="UP000054342"/>
    </source>
</evidence>
<dbReference type="PANTHER" id="PTHR35340">
    <property type="entry name" value="PQQ ENZYME REPEAT PROTEIN-RELATED"/>
    <property type="match status" value="1"/>
</dbReference>
<keyword evidence="3" id="KW-1185">Reference proteome</keyword>
<sequence>MERTSTNPIPDMYLTYLALLCLLQLSGATSPHRHQIDSDKVLCSANSRQIANNGNGSTVWPWQTYMSSNATPPALRINRTKESLFDGLLFLTPSYGSSIPGTKEQAPIIMRDDGDLVWNGPVHDSSNLLVQTLGGRQVLTYWSGQGSAGYSLAIGHGYGEVVILDSTYTVIHTVCPQLNLKLPPGATARCVADVHESKITDRNTMLITAYNTTPYDLSSIGGPSKGWLLDSLALEVDIITGKVLFSWSLLAHLPLNRTLFQLSGAGTSQSTPFDPFHVNSIQLVGNNYLINVRNIWATFLVSPAGNIIWAINGLNGGDFGALPEGGNFSWQHDARLETLNSSAALIHWFANNNDEFTAPRDIKPSTGLTLLITLPPDPSSPPVLYTNYTNLQYPVGAWSQGSFQYLPNGNVLMGYGAYAVIEEYGPKESTSNTQGHVRWSAAFGYDDLVSSYRVFKQEWHATPASKPSLVVSRTMANDTLNQCAGNSTWRGYVSWNGATDVTGWLVYAGTSNATMNAVGMVKKEGFETEFVLPQGAMFIQVGAVENYERNAVRRSDVVAVPARQDSLPYSFGW</sequence>
<dbReference type="PANTHER" id="PTHR35340:SF6">
    <property type="entry name" value="ASST-DOMAIN-CONTAINING PROTEIN"/>
    <property type="match status" value="1"/>
</dbReference>